<feature type="transmembrane region" description="Helical" evidence="1">
    <location>
        <begin position="72"/>
        <end position="97"/>
    </location>
</feature>
<gene>
    <name evidence="2" type="ORF">C1645_788078</name>
</gene>
<keyword evidence="1" id="KW-0472">Membrane</keyword>
<organism evidence="2 3">
    <name type="scientific">Glomus cerebriforme</name>
    <dbReference type="NCBI Taxonomy" id="658196"/>
    <lineage>
        <taxon>Eukaryota</taxon>
        <taxon>Fungi</taxon>
        <taxon>Fungi incertae sedis</taxon>
        <taxon>Mucoromycota</taxon>
        <taxon>Glomeromycotina</taxon>
        <taxon>Glomeromycetes</taxon>
        <taxon>Glomerales</taxon>
        <taxon>Glomeraceae</taxon>
        <taxon>Glomus</taxon>
    </lineage>
</organism>
<feature type="transmembrane region" description="Helical" evidence="1">
    <location>
        <begin position="152"/>
        <end position="173"/>
    </location>
</feature>
<protein>
    <submittedName>
        <fullName evidence="2">Uncharacterized protein</fullName>
    </submittedName>
</protein>
<dbReference type="InterPro" id="IPR046566">
    <property type="entry name" value="DUF6720"/>
</dbReference>
<dbReference type="OrthoDB" id="2333341at2759"/>
<keyword evidence="1" id="KW-1133">Transmembrane helix</keyword>
<feature type="transmembrane region" description="Helical" evidence="1">
    <location>
        <begin position="33"/>
        <end position="60"/>
    </location>
</feature>
<sequence>MIIINYYISCYLKDDKPSYIIYHNNNNNDPDRYYFYPFCVTLATIMDLCHIFSDICFSFYTRSLPIDNFTDVFIYLHVVTGILGVIYVFGAMINIVIYRKSDKTSGRTKKLIDKIRCISIYFSAKCLIPITLIWTPVVQMLNMALLSGNDSYWTKIILALNLVYLSRVLYYAIEKKMTESKKTETFGLLNMIFFLRHVTLHDLIPNEFNSHL</sequence>
<proteinExistence type="predicted"/>
<dbReference type="AlphaFoldDB" id="A0A397SD31"/>
<keyword evidence="3" id="KW-1185">Reference proteome</keyword>
<dbReference type="Pfam" id="PF20480">
    <property type="entry name" value="DUF6720"/>
    <property type="match status" value="1"/>
</dbReference>
<accession>A0A397SD31</accession>
<reference evidence="2 3" key="1">
    <citation type="submission" date="2018-06" db="EMBL/GenBank/DDBJ databases">
        <title>Comparative genomics reveals the genomic features of Rhizophagus irregularis, R. cerebriforme, R. diaphanum and Gigaspora rosea, and their symbiotic lifestyle signature.</title>
        <authorList>
            <person name="Morin E."/>
            <person name="San Clemente H."/>
            <person name="Chen E.C.H."/>
            <person name="De La Providencia I."/>
            <person name="Hainaut M."/>
            <person name="Kuo A."/>
            <person name="Kohler A."/>
            <person name="Murat C."/>
            <person name="Tang N."/>
            <person name="Roy S."/>
            <person name="Loubradou J."/>
            <person name="Henrissat B."/>
            <person name="Grigoriev I.V."/>
            <person name="Corradi N."/>
            <person name="Roux C."/>
            <person name="Martin F.M."/>
        </authorList>
    </citation>
    <scope>NUCLEOTIDE SEQUENCE [LARGE SCALE GENOMIC DNA]</scope>
    <source>
        <strain evidence="2 3">DAOM 227022</strain>
    </source>
</reference>
<comment type="caution">
    <text evidence="2">The sequence shown here is derived from an EMBL/GenBank/DDBJ whole genome shotgun (WGS) entry which is preliminary data.</text>
</comment>
<keyword evidence="1" id="KW-0812">Transmembrane</keyword>
<evidence type="ECO:0000313" key="2">
    <source>
        <dbReference type="EMBL" id="RIA82606.1"/>
    </source>
</evidence>
<feature type="transmembrane region" description="Helical" evidence="1">
    <location>
        <begin position="118"/>
        <end position="137"/>
    </location>
</feature>
<name>A0A397SD31_9GLOM</name>
<dbReference type="Proteomes" id="UP000265703">
    <property type="component" value="Unassembled WGS sequence"/>
</dbReference>
<dbReference type="EMBL" id="QKYT01000648">
    <property type="protein sequence ID" value="RIA82606.1"/>
    <property type="molecule type" value="Genomic_DNA"/>
</dbReference>
<evidence type="ECO:0000256" key="1">
    <source>
        <dbReference type="SAM" id="Phobius"/>
    </source>
</evidence>
<evidence type="ECO:0000313" key="3">
    <source>
        <dbReference type="Proteomes" id="UP000265703"/>
    </source>
</evidence>